<proteinExistence type="predicted"/>
<evidence type="ECO:0000256" key="1">
    <source>
        <dbReference type="SAM" id="MobiDB-lite"/>
    </source>
</evidence>
<comment type="caution">
    <text evidence="2">The sequence shown here is derived from an EMBL/GenBank/DDBJ whole genome shotgun (WGS) entry which is preliminary data.</text>
</comment>
<dbReference type="Proteomes" id="UP001221898">
    <property type="component" value="Unassembled WGS sequence"/>
</dbReference>
<keyword evidence="3" id="KW-1185">Reference proteome</keyword>
<name>A0AAD7W7B8_9TELE</name>
<feature type="compositionally biased region" description="Low complexity" evidence="1">
    <location>
        <begin position="65"/>
        <end position="81"/>
    </location>
</feature>
<evidence type="ECO:0000313" key="3">
    <source>
        <dbReference type="Proteomes" id="UP001221898"/>
    </source>
</evidence>
<accession>A0AAD7W7B8</accession>
<protein>
    <submittedName>
        <fullName evidence="2">Uncharacterized protein</fullName>
    </submittedName>
</protein>
<evidence type="ECO:0000313" key="2">
    <source>
        <dbReference type="EMBL" id="KAJ8386038.1"/>
    </source>
</evidence>
<feature type="region of interest" description="Disordered" evidence="1">
    <location>
        <begin position="29"/>
        <end position="84"/>
    </location>
</feature>
<gene>
    <name evidence="2" type="ORF">AAFF_G00177270</name>
</gene>
<dbReference type="AlphaFoldDB" id="A0AAD7W7B8"/>
<dbReference type="EMBL" id="JAINUG010000236">
    <property type="protein sequence ID" value="KAJ8386038.1"/>
    <property type="molecule type" value="Genomic_DNA"/>
</dbReference>
<sequence>MKCSASNNYKVPGCECLNLYSIITADTRSSLQSNTTTPDKSENRTKAHSLTNWTHGRRRPVQGTESQLQNSEEQVEESSSSTCHTAGCSLGIYEHDTEGGSLDVTNMAI</sequence>
<reference evidence="2" key="1">
    <citation type="journal article" date="2023" name="Science">
        <title>Genome structures resolve the early diversification of teleost fishes.</title>
        <authorList>
            <person name="Parey E."/>
            <person name="Louis A."/>
            <person name="Montfort J."/>
            <person name="Bouchez O."/>
            <person name="Roques C."/>
            <person name="Iampietro C."/>
            <person name="Lluch J."/>
            <person name="Castinel A."/>
            <person name="Donnadieu C."/>
            <person name="Desvignes T."/>
            <person name="Floi Bucao C."/>
            <person name="Jouanno E."/>
            <person name="Wen M."/>
            <person name="Mejri S."/>
            <person name="Dirks R."/>
            <person name="Jansen H."/>
            <person name="Henkel C."/>
            <person name="Chen W.J."/>
            <person name="Zahm M."/>
            <person name="Cabau C."/>
            <person name="Klopp C."/>
            <person name="Thompson A.W."/>
            <person name="Robinson-Rechavi M."/>
            <person name="Braasch I."/>
            <person name="Lecointre G."/>
            <person name="Bobe J."/>
            <person name="Postlethwait J.H."/>
            <person name="Berthelot C."/>
            <person name="Roest Crollius H."/>
            <person name="Guiguen Y."/>
        </authorList>
    </citation>
    <scope>NUCLEOTIDE SEQUENCE</scope>
    <source>
        <strain evidence="2">NC1722</strain>
    </source>
</reference>
<organism evidence="2 3">
    <name type="scientific">Aldrovandia affinis</name>
    <dbReference type="NCBI Taxonomy" id="143900"/>
    <lineage>
        <taxon>Eukaryota</taxon>
        <taxon>Metazoa</taxon>
        <taxon>Chordata</taxon>
        <taxon>Craniata</taxon>
        <taxon>Vertebrata</taxon>
        <taxon>Euteleostomi</taxon>
        <taxon>Actinopterygii</taxon>
        <taxon>Neopterygii</taxon>
        <taxon>Teleostei</taxon>
        <taxon>Notacanthiformes</taxon>
        <taxon>Halosauridae</taxon>
        <taxon>Aldrovandia</taxon>
    </lineage>
</organism>
<feature type="compositionally biased region" description="Polar residues" evidence="1">
    <location>
        <begin position="29"/>
        <end position="38"/>
    </location>
</feature>